<sequence length="117" mass="13556">MFYSPKLYLRDWWVAVPLVVSAALQVVMWWYITSKISPTNEQIFLHYNIMFGIDLVGEWWKIFFAPIAGVAVLLINYFLSFSLYGSNKFLARLLSVFTICFQALLLVGVVIIVRLNI</sequence>
<dbReference type="Proteomes" id="UP000177953">
    <property type="component" value="Unassembled WGS sequence"/>
</dbReference>
<accession>A0A1F6MAF6</accession>
<evidence type="ECO:0000313" key="3">
    <source>
        <dbReference type="Proteomes" id="UP000177953"/>
    </source>
</evidence>
<dbReference type="AlphaFoldDB" id="A0A1F6MAF6"/>
<feature type="transmembrane region" description="Helical" evidence="1">
    <location>
        <begin position="59"/>
        <end position="79"/>
    </location>
</feature>
<protein>
    <submittedName>
        <fullName evidence="2">Uncharacterized protein</fullName>
    </submittedName>
</protein>
<gene>
    <name evidence="2" type="ORF">A2754_01885</name>
</gene>
<name>A0A1F6MAF6_9BACT</name>
<keyword evidence="1" id="KW-0812">Transmembrane</keyword>
<dbReference type="EMBL" id="MFPU01000086">
    <property type="protein sequence ID" value="OGH68621.1"/>
    <property type="molecule type" value="Genomic_DNA"/>
</dbReference>
<keyword evidence="1" id="KW-1133">Transmembrane helix</keyword>
<reference evidence="2 3" key="1">
    <citation type="journal article" date="2016" name="Nat. Commun.">
        <title>Thousands of microbial genomes shed light on interconnected biogeochemical processes in an aquifer system.</title>
        <authorList>
            <person name="Anantharaman K."/>
            <person name="Brown C.T."/>
            <person name="Hug L.A."/>
            <person name="Sharon I."/>
            <person name="Castelle C.J."/>
            <person name="Probst A.J."/>
            <person name="Thomas B.C."/>
            <person name="Singh A."/>
            <person name="Wilkins M.J."/>
            <person name="Karaoz U."/>
            <person name="Brodie E.L."/>
            <person name="Williams K.H."/>
            <person name="Hubbard S.S."/>
            <person name="Banfield J.F."/>
        </authorList>
    </citation>
    <scope>NUCLEOTIDE SEQUENCE [LARGE SCALE GENOMIC DNA]</scope>
</reference>
<evidence type="ECO:0000313" key="2">
    <source>
        <dbReference type="EMBL" id="OGH68621.1"/>
    </source>
</evidence>
<feature type="transmembrane region" description="Helical" evidence="1">
    <location>
        <begin position="12"/>
        <end position="32"/>
    </location>
</feature>
<keyword evidence="1" id="KW-0472">Membrane</keyword>
<proteinExistence type="predicted"/>
<comment type="caution">
    <text evidence="2">The sequence shown here is derived from an EMBL/GenBank/DDBJ whole genome shotgun (WGS) entry which is preliminary data.</text>
</comment>
<organism evidence="2 3">
    <name type="scientific">Candidatus Magasanikbacteria bacterium RIFCSPHIGHO2_01_FULL_47_8</name>
    <dbReference type="NCBI Taxonomy" id="1798673"/>
    <lineage>
        <taxon>Bacteria</taxon>
        <taxon>Candidatus Magasanikiibacteriota</taxon>
    </lineage>
</organism>
<evidence type="ECO:0000256" key="1">
    <source>
        <dbReference type="SAM" id="Phobius"/>
    </source>
</evidence>
<feature type="transmembrane region" description="Helical" evidence="1">
    <location>
        <begin position="91"/>
        <end position="113"/>
    </location>
</feature>